<accession>A0ABW9V867</accession>
<evidence type="ECO:0000313" key="8">
    <source>
        <dbReference type="Proteomes" id="UP000449678"/>
    </source>
</evidence>
<feature type="region of interest" description="Disordered" evidence="6">
    <location>
        <begin position="21"/>
        <end position="43"/>
    </location>
</feature>
<reference evidence="7 8" key="1">
    <citation type="submission" date="2019-12" db="EMBL/GenBank/DDBJ databases">
        <title>Novel species isolated from a subtropical stream in China.</title>
        <authorList>
            <person name="Lu H."/>
        </authorList>
    </citation>
    <scope>NUCLEOTIDE SEQUENCE [LARGE SCALE GENOMIC DNA]</scope>
    <source>
        <strain evidence="7 8">FT94W</strain>
    </source>
</reference>
<dbReference type="PANTHER" id="PTHR38776:SF1">
    <property type="entry name" value="MLTA-INTERACTING PROTEIN-RELATED"/>
    <property type="match status" value="1"/>
</dbReference>
<evidence type="ECO:0000313" key="7">
    <source>
        <dbReference type="EMBL" id="MYM35720.1"/>
    </source>
</evidence>
<comment type="caution">
    <text evidence="7">The sequence shown here is derived from an EMBL/GenBank/DDBJ whole genome shotgun (WGS) entry which is preliminary data.</text>
</comment>
<organism evidence="7 8">
    <name type="scientific">Duganella lactea</name>
    <dbReference type="NCBI Taxonomy" id="2692173"/>
    <lineage>
        <taxon>Bacteria</taxon>
        <taxon>Pseudomonadati</taxon>
        <taxon>Pseudomonadota</taxon>
        <taxon>Betaproteobacteria</taxon>
        <taxon>Burkholderiales</taxon>
        <taxon>Oxalobacteraceae</taxon>
        <taxon>Telluria group</taxon>
        <taxon>Duganella</taxon>
    </lineage>
</organism>
<keyword evidence="3" id="KW-0732">Signal</keyword>
<evidence type="ECO:0000256" key="2">
    <source>
        <dbReference type="ARBA" id="ARBA00005722"/>
    </source>
</evidence>
<dbReference type="PANTHER" id="PTHR38776">
    <property type="entry name" value="MLTA-INTERACTING PROTEIN-RELATED"/>
    <property type="match status" value="1"/>
</dbReference>
<keyword evidence="8" id="KW-1185">Reference proteome</keyword>
<protein>
    <recommendedName>
        <fullName evidence="9">MipA/OmpV family protein</fullName>
    </recommendedName>
</protein>
<name>A0ABW9V867_9BURK</name>
<dbReference type="Pfam" id="PF06629">
    <property type="entry name" value="MipA"/>
    <property type="match status" value="1"/>
</dbReference>
<dbReference type="EMBL" id="WWCO01000009">
    <property type="protein sequence ID" value="MYM35720.1"/>
    <property type="molecule type" value="Genomic_DNA"/>
</dbReference>
<comment type="subcellular location">
    <subcellularLocation>
        <location evidence="1">Cell outer membrane</location>
    </subcellularLocation>
</comment>
<evidence type="ECO:0000256" key="3">
    <source>
        <dbReference type="ARBA" id="ARBA00022729"/>
    </source>
</evidence>
<evidence type="ECO:0000256" key="4">
    <source>
        <dbReference type="ARBA" id="ARBA00023136"/>
    </source>
</evidence>
<dbReference type="Proteomes" id="UP000449678">
    <property type="component" value="Unassembled WGS sequence"/>
</dbReference>
<evidence type="ECO:0008006" key="9">
    <source>
        <dbReference type="Google" id="ProtNLM"/>
    </source>
</evidence>
<evidence type="ECO:0000256" key="1">
    <source>
        <dbReference type="ARBA" id="ARBA00004442"/>
    </source>
</evidence>
<evidence type="ECO:0000256" key="5">
    <source>
        <dbReference type="ARBA" id="ARBA00023237"/>
    </source>
</evidence>
<proteinExistence type="inferred from homology"/>
<keyword evidence="5" id="KW-0998">Cell outer membrane</keyword>
<dbReference type="InterPro" id="IPR010583">
    <property type="entry name" value="MipA"/>
</dbReference>
<keyword evidence="4" id="KW-0472">Membrane</keyword>
<sequence>MGYGGQDGPFSYSAALGYRGERKDKDERSLFGNTGSDELQGMGEIKGNPSAVLSVGFKPLSMLELTVSADLPLSRRENGKTLHTGIAAQLLSGGTDHVSLALTAGFADGKYLQTYHGVSASQAATSGFSAYRPKAGLYEASTMLTWEHTFNPRWSATTLIGATQLLRDASRSPLTKRKTNPTAGFYVTYAY</sequence>
<evidence type="ECO:0000256" key="6">
    <source>
        <dbReference type="SAM" id="MobiDB-lite"/>
    </source>
</evidence>
<gene>
    <name evidence="7" type="ORF">GTP38_15405</name>
</gene>
<comment type="similarity">
    <text evidence="2">Belongs to the MipA/OmpV family.</text>
</comment>